<dbReference type="EMBL" id="ML208278">
    <property type="protein sequence ID" value="TFK73101.1"/>
    <property type="molecule type" value="Genomic_DNA"/>
</dbReference>
<evidence type="ECO:0000313" key="1">
    <source>
        <dbReference type="EMBL" id="TFK73101.1"/>
    </source>
</evidence>
<name>A0ACD3B5L9_9AGAR</name>
<dbReference type="Proteomes" id="UP000308600">
    <property type="component" value="Unassembled WGS sequence"/>
</dbReference>
<sequence length="339" mass="38795">MDAFKPHILRSILHAVSGPDLIRFASVNLWARNLVSGYMEMHFSIDELLGQFFLPHHTAELRRLQADIGVIISGSQAVQFFDRRRFDGSDLDLYAHISVSATLEDWLSTAGYIRAMVVQRTEDSQVPEVIHHSYDGPVTRVATFRRLLGGNHTVQVISTCDTAIEVILAFPLTCVMNIITHNEAISFYPIATFHRREALVNKKSFSRNLEAFFGKYQDRGWTIMETLDGSQQFDQLSDFYCPPDTTRTRHVGDKHCWSIPLPPIEGCVDGFDYKFVNSWHLTYRNGPSISFTILRHKKLTHSYVVAMDMGVVRKVDDLLQQTSWDKSLLLCLRDHFART</sequence>
<protein>
    <submittedName>
        <fullName evidence="1">Uncharacterized protein</fullName>
    </submittedName>
</protein>
<organism evidence="1 2">
    <name type="scientific">Pluteus cervinus</name>
    <dbReference type="NCBI Taxonomy" id="181527"/>
    <lineage>
        <taxon>Eukaryota</taxon>
        <taxon>Fungi</taxon>
        <taxon>Dikarya</taxon>
        <taxon>Basidiomycota</taxon>
        <taxon>Agaricomycotina</taxon>
        <taxon>Agaricomycetes</taxon>
        <taxon>Agaricomycetidae</taxon>
        <taxon>Agaricales</taxon>
        <taxon>Pluteineae</taxon>
        <taxon>Pluteaceae</taxon>
        <taxon>Pluteus</taxon>
    </lineage>
</organism>
<evidence type="ECO:0000313" key="2">
    <source>
        <dbReference type="Proteomes" id="UP000308600"/>
    </source>
</evidence>
<proteinExistence type="predicted"/>
<gene>
    <name evidence="1" type="ORF">BDN72DRAFT_246742</name>
</gene>
<reference evidence="1 2" key="1">
    <citation type="journal article" date="2019" name="Nat. Ecol. Evol.">
        <title>Megaphylogeny resolves global patterns of mushroom evolution.</title>
        <authorList>
            <person name="Varga T."/>
            <person name="Krizsan K."/>
            <person name="Foldi C."/>
            <person name="Dima B."/>
            <person name="Sanchez-Garcia M."/>
            <person name="Sanchez-Ramirez S."/>
            <person name="Szollosi G.J."/>
            <person name="Szarkandi J.G."/>
            <person name="Papp V."/>
            <person name="Albert L."/>
            <person name="Andreopoulos W."/>
            <person name="Angelini C."/>
            <person name="Antonin V."/>
            <person name="Barry K.W."/>
            <person name="Bougher N.L."/>
            <person name="Buchanan P."/>
            <person name="Buyck B."/>
            <person name="Bense V."/>
            <person name="Catcheside P."/>
            <person name="Chovatia M."/>
            <person name="Cooper J."/>
            <person name="Damon W."/>
            <person name="Desjardin D."/>
            <person name="Finy P."/>
            <person name="Geml J."/>
            <person name="Haridas S."/>
            <person name="Hughes K."/>
            <person name="Justo A."/>
            <person name="Karasinski D."/>
            <person name="Kautmanova I."/>
            <person name="Kiss B."/>
            <person name="Kocsube S."/>
            <person name="Kotiranta H."/>
            <person name="LaButti K.M."/>
            <person name="Lechner B.E."/>
            <person name="Liimatainen K."/>
            <person name="Lipzen A."/>
            <person name="Lukacs Z."/>
            <person name="Mihaltcheva S."/>
            <person name="Morgado L.N."/>
            <person name="Niskanen T."/>
            <person name="Noordeloos M.E."/>
            <person name="Ohm R.A."/>
            <person name="Ortiz-Santana B."/>
            <person name="Ovrebo C."/>
            <person name="Racz N."/>
            <person name="Riley R."/>
            <person name="Savchenko A."/>
            <person name="Shiryaev A."/>
            <person name="Soop K."/>
            <person name="Spirin V."/>
            <person name="Szebenyi C."/>
            <person name="Tomsovsky M."/>
            <person name="Tulloss R.E."/>
            <person name="Uehling J."/>
            <person name="Grigoriev I.V."/>
            <person name="Vagvolgyi C."/>
            <person name="Papp T."/>
            <person name="Martin F.M."/>
            <person name="Miettinen O."/>
            <person name="Hibbett D.S."/>
            <person name="Nagy L.G."/>
        </authorList>
    </citation>
    <scope>NUCLEOTIDE SEQUENCE [LARGE SCALE GENOMIC DNA]</scope>
    <source>
        <strain evidence="1 2">NL-1719</strain>
    </source>
</reference>
<accession>A0ACD3B5L9</accession>
<keyword evidence="2" id="KW-1185">Reference proteome</keyword>